<reference evidence="12 13" key="1">
    <citation type="submission" date="2020-04" db="EMBL/GenBank/DDBJ databases">
        <title>Ferrimonas sp. S7 isolated from sea water.</title>
        <authorList>
            <person name="Bae S.S."/>
            <person name="Baek K."/>
        </authorList>
    </citation>
    <scope>NUCLEOTIDE SEQUENCE [LARGE SCALE GENOMIC DNA]</scope>
    <source>
        <strain evidence="12 13">S7</strain>
    </source>
</reference>
<organism evidence="12 13">
    <name type="scientific">Ferrimonas lipolytica</name>
    <dbReference type="NCBI Taxonomy" id="2724191"/>
    <lineage>
        <taxon>Bacteria</taxon>
        <taxon>Pseudomonadati</taxon>
        <taxon>Pseudomonadota</taxon>
        <taxon>Gammaproteobacteria</taxon>
        <taxon>Alteromonadales</taxon>
        <taxon>Ferrimonadaceae</taxon>
        <taxon>Ferrimonas</taxon>
    </lineage>
</organism>
<evidence type="ECO:0000259" key="10">
    <source>
        <dbReference type="PROSITE" id="PS51371"/>
    </source>
</evidence>
<dbReference type="PROSITE" id="PS51846">
    <property type="entry name" value="CNNM"/>
    <property type="match status" value="1"/>
</dbReference>
<feature type="domain" description="CBS" evidence="10">
    <location>
        <begin position="261"/>
        <end position="322"/>
    </location>
</feature>
<evidence type="ECO:0000256" key="7">
    <source>
        <dbReference type="PROSITE-ProRule" id="PRU00703"/>
    </source>
</evidence>
<evidence type="ECO:0000256" key="6">
    <source>
        <dbReference type="ARBA" id="ARBA00023136"/>
    </source>
</evidence>
<keyword evidence="5 7" id="KW-0129">CBS domain</keyword>
<dbReference type="RefSeq" id="WP_168660252.1">
    <property type="nucleotide sequence ID" value="NZ_CP051180.1"/>
</dbReference>
<accession>A0A6H1UD41</accession>
<dbReference type="Pfam" id="PF00571">
    <property type="entry name" value="CBS"/>
    <property type="match status" value="1"/>
</dbReference>
<evidence type="ECO:0000256" key="1">
    <source>
        <dbReference type="ARBA" id="ARBA00004141"/>
    </source>
</evidence>
<dbReference type="SUPFAM" id="SSF54631">
    <property type="entry name" value="CBS-domain pair"/>
    <property type="match status" value="1"/>
</dbReference>
<dbReference type="InterPro" id="IPR000644">
    <property type="entry name" value="CBS_dom"/>
</dbReference>
<dbReference type="PROSITE" id="PS51371">
    <property type="entry name" value="CBS"/>
    <property type="match status" value="1"/>
</dbReference>
<dbReference type="KEGG" id="fes:HER31_08925"/>
<evidence type="ECO:0000256" key="2">
    <source>
        <dbReference type="ARBA" id="ARBA00022692"/>
    </source>
</evidence>
<evidence type="ECO:0000313" key="13">
    <source>
        <dbReference type="Proteomes" id="UP000501602"/>
    </source>
</evidence>
<proteinExistence type="predicted"/>
<dbReference type="InterPro" id="IPR044751">
    <property type="entry name" value="Ion_transp-like_CBS"/>
</dbReference>
<gene>
    <name evidence="12" type="ORF">HER31_08925</name>
</gene>
<evidence type="ECO:0000256" key="9">
    <source>
        <dbReference type="SAM" id="Phobius"/>
    </source>
</evidence>
<dbReference type="EMBL" id="CP051180">
    <property type="protein sequence ID" value="QIZ76991.1"/>
    <property type="molecule type" value="Genomic_DNA"/>
</dbReference>
<dbReference type="PANTHER" id="PTHR22777">
    <property type="entry name" value="HEMOLYSIN-RELATED"/>
    <property type="match status" value="1"/>
</dbReference>
<dbReference type="GO" id="GO:0005886">
    <property type="term" value="C:plasma membrane"/>
    <property type="evidence" value="ECO:0007669"/>
    <property type="project" value="TreeGrafter"/>
</dbReference>
<feature type="domain" description="CNNM transmembrane" evidence="11">
    <location>
        <begin position="1"/>
        <end position="178"/>
    </location>
</feature>
<evidence type="ECO:0000256" key="4">
    <source>
        <dbReference type="ARBA" id="ARBA00022989"/>
    </source>
</evidence>
<dbReference type="InterPro" id="IPR046342">
    <property type="entry name" value="CBS_dom_sf"/>
</dbReference>
<keyword evidence="6 8" id="KW-0472">Membrane</keyword>
<protein>
    <submittedName>
        <fullName evidence="12">DUF21 domain-containing protein</fullName>
    </submittedName>
</protein>
<dbReference type="Gene3D" id="3.10.580.10">
    <property type="entry name" value="CBS-domain"/>
    <property type="match status" value="1"/>
</dbReference>
<keyword evidence="3" id="KW-0677">Repeat</keyword>
<evidence type="ECO:0000256" key="5">
    <source>
        <dbReference type="ARBA" id="ARBA00023122"/>
    </source>
</evidence>
<evidence type="ECO:0000313" key="12">
    <source>
        <dbReference type="EMBL" id="QIZ76991.1"/>
    </source>
</evidence>
<name>A0A6H1UD41_9GAMM</name>
<keyword evidence="4 8" id="KW-1133">Transmembrane helix</keyword>
<dbReference type="PANTHER" id="PTHR22777:SF4">
    <property type="entry name" value="UPF0053 PROTEIN SLL1254"/>
    <property type="match status" value="1"/>
</dbReference>
<dbReference type="Pfam" id="PF01595">
    <property type="entry name" value="CNNM"/>
    <property type="match status" value="1"/>
</dbReference>
<sequence length="356" mass="39402">MFLLGLFVLLAVGVSFICSLLEAVLLSLTPAYISHLRHSRPSVAARLETLQQQIESPLVAILTLNTIAHTAGAAGAGAQASVVFGSNALGWFSAVLTLAILFISEIIPKTIGARYWRQLAPTASIWLSVLVKLTKPLIIVSGWITERFQSSSEQSHIRAEMSAMADIGAASGELDLKESQILKRLLQARSLPVSAIMTPRTVIHSVSQELTLADFSSQHAKKTFSRIPVFRDEPDNIVGYVNRSEVLIAEKTDPNATLRTIQHKLMVIPENSKLMVLFELLLTRHCHIAIVADEYGSVRGLVTMEDIIESMLGLEIVDHNDVSKDMQQLARRLWEHRQKERKFRLSKDGADRKAEP</sequence>
<feature type="transmembrane region" description="Helical" evidence="9">
    <location>
        <begin position="88"/>
        <end position="107"/>
    </location>
</feature>
<dbReference type="AlphaFoldDB" id="A0A6H1UD41"/>
<feature type="transmembrane region" description="Helical" evidence="9">
    <location>
        <begin position="119"/>
        <end position="144"/>
    </location>
</feature>
<evidence type="ECO:0000256" key="8">
    <source>
        <dbReference type="PROSITE-ProRule" id="PRU01193"/>
    </source>
</evidence>
<dbReference type="Proteomes" id="UP000501602">
    <property type="component" value="Chromosome"/>
</dbReference>
<comment type="subcellular location">
    <subcellularLocation>
        <location evidence="1">Membrane</location>
        <topology evidence="1">Multi-pass membrane protein</topology>
    </subcellularLocation>
</comment>
<dbReference type="CDD" id="cd04590">
    <property type="entry name" value="CBS_pair_CorC_HlyC_assoc"/>
    <property type="match status" value="1"/>
</dbReference>
<dbReference type="InterPro" id="IPR002550">
    <property type="entry name" value="CNNM"/>
</dbReference>
<evidence type="ECO:0000259" key="11">
    <source>
        <dbReference type="PROSITE" id="PS51846"/>
    </source>
</evidence>
<keyword evidence="2 8" id="KW-0812">Transmembrane</keyword>
<keyword evidence="13" id="KW-1185">Reference proteome</keyword>
<evidence type="ECO:0000256" key="3">
    <source>
        <dbReference type="ARBA" id="ARBA00022737"/>
    </source>
</evidence>